<keyword evidence="1" id="KW-1133">Transmembrane helix</keyword>
<evidence type="ECO:0000313" key="2">
    <source>
        <dbReference type="EMBL" id="KXN66462.1"/>
    </source>
</evidence>
<feature type="transmembrane region" description="Helical" evidence="1">
    <location>
        <begin position="94"/>
        <end position="114"/>
    </location>
</feature>
<dbReference type="EMBL" id="KQ964723">
    <property type="protein sequence ID" value="KXN66462.1"/>
    <property type="molecule type" value="Genomic_DNA"/>
</dbReference>
<organism evidence="2 3">
    <name type="scientific">Conidiobolus coronatus (strain ATCC 28846 / CBS 209.66 / NRRL 28638)</name>
    <name type="common">Delacroixia coronata</name>
    <dbReference type="NCBI Taxonomy" id="796925"/>
    <lineage>
        <taxon>Eukaryota</taxon>
        <taxon>Fungi</taxon>
        <taxon>Fungi incertae sedis</taxon>
        <taxon>Zoopagomycota</taxon>
        <taxon>Entomophthoromycotina</taxon>
        <taxon>Entomophthoromycetes</taxon>
        <taxon>Entomophthorales</taxon>
        <taxon>Ancylistaceae</taxon>
        <taxon>Conidiobolus</taxon>
    </lineage>
</organism>
<proteinExistence type="predicted"/>
<name>A0A137NUR4_CONC2</name>
<keyword evidence="3" id="KW-1185">Reference proteome</keyword>
<keyword evidence="1" id="KW-0472">Membrane</keyword>
<protein>
    <submittedName>
        <fullName evidence="2">Uncharacterized protein</fullName>
    </submittedName>
</protein>
<dbReference type="Proteomes" id="UP000070444">
    <property type="component" value="Unassembled WGS sequence"/>
</dbReference>
<dbReference type="AlphaFoldDB" id="A0A137NUR4"/>
<gene>
    <name evidence="2" type="ORF">CONCODRAFT_11697</name>
</gene>
<keyword evidence="1" id="KW-0812">Transmembrane</keyword>
<evidence type="ECO:0000256" key="1">
    <source>
        <dbReference type="SAM" id="Phobius"/>
    </source>
</evidence>
<feature type="transmembrane region" description="Helical" evidence="1">
    <location>
        <begin position="65"/>
        <end position="88"/>
    </location>
</feature>
<accession>A0A137NUR4</accession>
<sequence length="130" mass="14890">MFVTQSSIWFGQVYHQLRKPNELTDLFDCGMTTGLSIIEFIFNVVTLSKIIKEAYKSRSPIMLKLLVKLVGVVLIFTIADVALTVIYIVKNKYYSLIFTGLLLALKIQTEYFCLNRIRQCILIAHSIHNA</sequence>
<reference evidence="2 3" key="1">
    <citation type="journal article" date="2015" name="Genome Biol. Evol.">
        <title>Phylogenomic analyses indicate that early fungi evolved digesting cell walls of algal ancestors of land plants.</title>
        <authorList>
            <person name="Chang Y."/>
            <person name="Wang S."/>
            <person name="Sekimoto S."/>
            <person name="Aerts A.L."/>
            <person name="Choi C."/>
            <person name="Clum A."/>
            <person name="LaButti K.M."/>
            <person name="Lindquist E.A."/>
            <person name="Yee Ngan C."/>
            <person name="Ohm R.A."/>
            <person name="Salamov A.A."/>
            <person name="Grigoriev I.V."/>
            <person name="Spatafora J.W."/>
            <person name="Berbee M.L."/>
        </authorList>
    </citation>
    <scope>NUCLEOTIDE SEQUENCE [LARGE SCALE GENOMIC DNA]</scope>
    <source>
        <strain evidence="2 3">NRRL 28638</strain>
    </source>
</reference>
<evidence type="ECO:0000313" key="3">
    <source>
        <dbReference type="Proteomes" id="UP000070444"/>
    </source>
</evidence>